<dbReference type="SUPFAM" id="SSF56112">
    <property type="entry name" value="Protein kinase-like (PK-like)"/>
    <property type="match status" value="1"/>
</dbReference>
<dbReference type="InterPro" id="IPR000719">
    <property type="entry name" value="Prot_kinase_dom"/>
</dbReference>
<organism evidence="3 4">
    <name type="scientific">Strongyloides papillosus</name>
    <name type="common">Intestinal threadworm</name>
    <dbReference type="NCBI Taxonomy" id="174720"/>
    <lineage>
        <taxon>Eukaryota</taxon>
        <taxon>Metazoa</taxon>
        <taxon>Ecdysozoa</taxon>
        <taxon>Nematoda</taxon>
        <taxon>Chromadorea</taxon>
        <taxon>Rhabditida</taxon>
        <taxon>Tylenchina</taxon>
        <taxon>Panagrolaimomorpha</taxon>
        <taxon>Strongyloidoidea</taxon>
        <taxon>Strongyloididae</taxon>
        <taxon>Strongyloides</taxon>
    </lineage>
</organism>
<dbReference type="InterPro" id="IPR011009">
    <property type="entry name" value="Kinase-like_dom_sf"/>
</dbReference>
<dbReference type="Proteomes" id="UP000046392">
    <property type="component" value="Unplaced"/>
</dbReference>
<dbReference type="Gene3D" id="1.10.510.10">
    <property type="entry name" value="Transferase(Phosphotransferase) domain 1"/>
    <property type="match status" value="1"/>
</dbReference>
<accession>A0A0N5C4G0</accession>
<evidence type="ECO:0000313" key="3">
    <source>
        <dbReference type="Proteomes" id="UP000046392"/>
    </source>
</evidence>
<evidence type="ECO:0000259" key="2">
    <source>
        <dbReference type="PROSITE" id="PS50011"/>
    </source>
</evidence>
<dbReference type="GO" id="GO:0004674">
    <property type="term" value="F:protein serine/threonine kinase activity"/>
    <property type="evidence" value="ECO:0007669"/>
    <property type="project" value="UniProtKB-EC"/>
</dbReference>
<dbReference type="GO" id="GO:0005524">
    <property type="term" value="F:ATP binding"/>
    <property type="evidence" value="ECO:0007669"/>
    <property type="project" value="InterPro"/>
</dbReference>
<dbReference type="WBParaSite" id="SPAL_0001284100.1">
    <property type="protein sequence ID" value="SPAL_0001284100.1"/>
    <property type="gene ID" value="SPAL_0001284100"/>
</dbReference>
<dbReference type="SMART" id="SM00220">
    <property type="entry name" value="S_TKc"/>
    <property type="match status" value="1"/>
</dbReference>
<keyword evidence="3" id="KW-1185">Reference proteome</keyword>
<dbReference type="PROSITE" id="PS00108">
    <property type="entry name" value="PROTEIN_KINASE_ST"/>
    <property type="match status" value="1"/>
</dbReference>
<dbReference type="PANTHER" id="PTHR11909">
    <property type="entry name" value="CASEIN KINASE-RELATED"/>
    <property type="match status" value="1"/>
</dbReference>
<name>A0A0N5C4G0_STREA</name>
<reference evidence="4" key="1">
    <citation type="submission" date="2017-02" db="UniProtKB">
        <authorList>
            <consortium name="WormBaseParasite"/>
        </authorList>
    </citation>
    <scope>IDENTIFICATION</scope>
</reference>
<sequence>MFISSPTGFCGKKDVYHNKQLIAIGSFSEIYKCLSKKNGVVALKIEKSNCYEISSELLFYHTCLEQNDVEANFSSFLAPVPYILDEGMLGDKKFIVLPLYSSTLSNYIKEYKENCVMSSEEVRIIIKQLLQAISYLSIFRVSHNDIKGDNIMLRFPQSVNAVVLVDFNSASFIYEKNTSPVSIIQRGTPAFCGFHYHEGELPTFKSDLTSIVFNGIYWLLGELPWTSTESDIYKSKMSFLKNPSMVFNKLKIKEKNLIELIWRKMLEIKGIEVPNYHNILEHIDKIGKIENSPIITSSFNDTMVAPLNNRLYNLLLSDNKSFPFNFQNIRNTMNDFDVIQKKNIPQIILVNYQSFNHQGYISFIDVSKGKHFNIAKILPEDCGKIEIMLHGLIRSFKSLKENKIKKLNVFLIKKPFFDFLRNLMNDGENTSDINDKIKKLVDELRTLSTSFILVDIILIKIDMNNEILKYCADKINKIQNSDILTQQVLEQ</sequence>
<dbReference type="PROSITE" id="PS50011">
    <property type="entry name" value="PROTEIN_KINASE_DOM"/>
    <property type="match status" value="1"/>
</dbReference>
<dbReference type="InterPro" id="IPR050235">
    <property type="entry name" value="CK1_Ser-Thr_kinase"/>
</dbReference>
<dbReference type="EC" id="2.7.11.1" evidence="1"/>
<dbReference type="STRING" id="174720.A0A0N5C4G0"/>
<evidence type="ECO:0000313" key="4">
    <source>
        <dbReference type="WBParaSite" id="SPAL_0001284100.1"/>
    </source>
</evidence>
<dbReference type="AlphaFoldDB" id="A0A0N5C4G0"/>
<dbReference type="Pfam" id="PF00069">
    <property type="entry name" value="Pkinase"/>
    <property type="match status" value="1"/>
</dbReference>
<proteinExistence type="predicted"/>
<feature type="domain" description="Protein kinase" evidence="2">
    <location>
        <begin position="16"/>
        <end position="295"/>
    </location>
</feature>
<evidence type="ECO:0000256" key="1">
    <source>
        <dbReference type="ARBA" id="ARBA00012513"/>
    </source>
</evidence>
<protein>
    <recommendedName>
        <fullName evidence="1">non-specific serine/threonine protein kinase</fullName>
        <ecNumber evidence="1">2.7.11.1</ecNumber>
    </recommendedName>
</protein>
<dbReference type="InterPro" id="IPR008271">
    <property type="entry name" value="Ser/Thr_kinase_AS"/>
</dbReference>